<dbReference type="EMBL" id="BMAV01003493">
    <property type="protein sequence ID" value="GFY43136.1"/>
    <property type="molecule type" value="Genomic_DNA"/>
</dbReference>
<keyword evidence="2" id="KW-1185">Reference proteome</keyword>
<sequence>MQHRNKFPIFLNIISFFPSSQSSEKVWAQESPLCLVLKDDPNKHEGLSYISDTTTEVRCSLPRVTTSLIHLECQKTPFYPHGDVGKNTNSINGPFCLSQSLILFFRLRTWVPG</sequence>
<dbReference type="Proteomes" id="UP000886998">
    <property type="component" value="Unassembled WGS sequence"/>
</dbReference>
<protein>
    <submittedName>
        <fullName evidence="1">Uncharacterized protein</fullName>
    </submittedName>
</protein>
<gene>
    <name evidence="1" type="ORF">TNIN_127201</name>
</gene>
<comment type="caution">
    <text evidence="1">The sequence shown here is derived from an EMBL/GenBank/DDBJ whole genome shotgun (WGS) entry which is preliminary data.</text>
</comment>
<evidence type="ECO:0000313" key="1">
    <source>
        <dbReference type="EMBL" id="GFY43136.1"/>
    </source>
</evidence>
<evidence type="ECO:0000313" key="2">
    <source>
        <dbReference type="Proteomes" id="UP000886998"/>
    </source>
</evidence>
<organism evidence="1 2">
    <name type="scientific">Trichonephila inaurata madagascariensis</name>
    <dbReference type="NCBI Taxonomy" id="2747483"/>
    <lineage>
        <taxon>Eukaryota</taxon>
        <taxon>Metazoa</taxon>
        <taxon>Ecdysozoa</taxon>
        <taxon>Arthropoda</taxon>
        <taxon>Chelicerata</taxon>
        <taxon>Arachnida</taxon>
        <taxon>Araneae</taxon>
        <taxon>Araneomorphae</taxon>
        <taxon>Entelegynae</taxon>
        <taxon>Araneoidea</taxon>
        <taxon>Nephilidae</taxon>
        <taxon>Trichonephila</taxon>
        <taxon>Trichonephila inaurata</taxon>
    </lineage>
</organism>
<proteinExistence type="predicted"/>
<reference evidence="1" key="1">
    <citation type="submission" date="2020-08" db="EMBL/GenBank/DDBJ databases">
        <title>Multicomponent nature underlies the extraordinary mechanical properties of spider dragline silk.</title>
        <authorList>
            <person name="Kono N."/>
            <person name="Nakamura H."/>
            <person name="Mori M."/>
            <person name="Yoshida Y."/>
            <person name="Ohtoshi R."/>
            <person name="Malay A.D."/>
            <person name="Moran D.A.P."/>
            <person name="Tomita M."/>
            <person name="Numata K."/>
            <person name="Arakawa K."/>
        </authorList>
    </citation>
    <scope>NUCLEOTIDE SEQUENCE</scope>
</reference>
<name>A0A8X6X0B3_9ARAC</name>
<dbReference type="AlphaFoldDB" id="A0A8X6X0B3"/>
<accession>A0A8X6X0B3</accession>